<comment type="caution">
    <text evidence="1">The sequence shown here is derived from an EMBL/GenBank/DDBJ whole genome shotgun (WGS) entry which is preliminary data.</text>
</comment>
<dbReference type="AlphaFoldDB" id="A0A4S3JNH9"/>
<sequence length="135" mass="14955">MTDAGLVVANPAYGGDPVYAKNFTTGAYHGTVVWSWQLAMMAKGLEYQLDRCARNPNSSRPEFCTDDLVYSNVKTAYNALWDSIEQNSQQLSSEVWSWVYKDGKFAVTPLGVLPPPDGAAQTVHNPILQDHKPYV</sequence>
<name>A0A4S3JNH9_9EURO</name>
<organism evidence="1 2">
    <name type="scientific">Aspergillus tanneri</name>
    <dbReference type="NCBI Taxonomy" id="1220188"/>
    <lineage>
        <taxon>Eukaryota</taxon>
        <taxon>Fungi</taxon>
        <taxon>Dikarya</taxon>
        <taxon>Ascomycota</taxon>
        <taxon>Pezizomycotina</taxon>
        <taxon>Eurotiomycetes</taxon>
        <taxon>Eurotiomycetidae</taxon>
        <taxon>Eurotiales</taxon>
        <taxon>Aspergillaceae</taxon>
        <taxon>Aspergillus</taxon>
        <taxon>Aspergillus subgen. Circumdati</taxon>
    </lineage>
</organism>
<evidence type="ECO:0008006" key="3">
    <source>
        <dbReference type="Google" id="ProtNLM"/>
    </source>
</evidence>
<dbReference type="EMBL" id="SOSA01000085">
    <property type="protein sequence ID" value="THC97142.1"/>
    <property type="molecule type" value="Genomic_DNA"/>
</dbReference>
<dbReference type="STRING" id="1220188.A0A4S3JNH9"/>
<accession>A0A4S3JNH9</accession>
<dbReference type="VEuPathDB" id="FungiDB:EYZ11_003357"/>
<dbReference type="Proteomes" id="UP000308092">
    <property type="component" value="Unassembled WGS sequence"/>
</dbReference>
<proteinExistence type="predicted"/>
<protein>
    <recommendedName>
        <fullName evidence="3">Glycogen debranching enzyme C-terminal domain-containing protein</fullName>
    </recommendedName>
</protein>
<reference evidence="1 2" key="1">
    <citation type="submission" date="2019-03" db="EMBL/GenBank/DDBJ databases">
        <title>The genome sequence of a newly discovered highly antifungal drug resistant Aspergillus species, Aspergillus tanneri NIH 1004.</title>
        <authorList>
            <person name="Mounaud S."/>
            <person name="Singh I."/>
            <person name="Joardar V."/>
            <person name="Pakala S."/>
            <person name="Pakala S."/>
            <person name="Venepally P."/>
            <person name="Hoover J."/>
            <person name="Nierman W."/>
            <person name="Chung J."/>
            <person name="Losada L."/>
        </authorList>
    </citation>
    <scope>NUCLEOTIDE SEQUENCE [LARGE SCALE GENOMIC DNA]</scope>
    <source>
        <strain evidence="1 2">NIH1004</strain>
    </source>
</reference>
<gene>
    <name evidence="1" type="ORF">EYZ11_003357</name>
</gene>
<keyword evidence="2" id="KW-1185">Reference proteome</keyword>
<evidence type="ECO:0000313" key="1">
    <source>
        <dbReference type="EMBL" id="THC97142.1"/>
    </source>
</evidence>
<evidence type="ECO:0000313" key="2">
    <source>
        <dbReference type="Proteomes" id="UP000308092"/>
    </source>
</evidence>